<evidence type="ECO:0000256" key="3">
    <source>
        <dbReference type="HAMAP-Rule" id="MF_01032"/>
    </source>
</evidence>
<dbReference type="Pfam" id="PF00694">
    <property type="entry name" value="Aconitase_C"/>
    <property type="match status" value="1"/>
</dbReference>
<evidence type="ECO:0000313" key="5">
    <source>
        <dbReference type="EMBL" id="QUL99150.1"/>
    </source>
</evidence>
<keyword evidence="3" id="KW-0432">Leucine biosynthesis</keyword>
<dbReference type="HAMAP" id="MF_01032">
    <property type="entry name" value="LeuD_type2"/>
    <property type="match status" value="1"/>
</dbReference>
<sequence length="187" mass="20360">MLPRLLPSPGGSPIQRRCEVVEVSGRVWKFGDNVDTDLIIPGQYLTIQDPIELGKHCMEGADRDFASKIKPGDIVVAGHNFGCGSSREHAPLALKSCGVGAVIAASFARIFFRNAINIGLLVLECEEAYRRTNPQDEMLVQPEFGVIKNLTTGEEFRAAPYPPLVAGIVQAGGLVPYVRMRLQGQEK</sequence>
<dbReference type="InterPro" id="IPR011827">
    <property type="entry name" value="LeuD_type2/HacB/DmdB"/>
</dbReference>
<dbReference type="EC" id="4.2.1.33" evidence="3"/>
<comment type="subunit">
    <text evidence="3">Heterodimer of LeuC and LeuD.</text>
</comment>
<keyword evidence="3" id="KW-0100">Branched-chain amino acid biosynthesis</keyword>
<dbReference type="InterPro" id="IPR000573">
    <property type="entry name" value="AconitaseA/IPMdHydase_ssu_swvl"/>
</dbReference>
<dbReference type="GO" id="GO:0003861">
    <property type="term" value="F:3-isopropylmalate dehydratase activity"/>
    <property type="evidence" value="ECO:0007669"/>
    <property type="project" value="UniProtKB-UniRule"/>
</dbReference>
<dbReference type="InterPro" id="IPR015928">
    <property type="entry name" value="Aconitase/3IPM_dehydase_swvl"/>
</dbReference>
<dbReference type="InterPro" id="IPR050075">
    <property type="entry name" value="LeuD"/>
</dbReference>
<gene>
    <name evidence="3" type="primary">leuD</name>
    <name evidence="5" type="ORF">IMF26_03535</name>
</gene>
<dbReference type="CDD" id="cd01577">
    <property type="entry name" value="IPMI_Swivel"/>
    <property type="match status" value="1"/>
</dbReference>
<dbReference type="GO" id="GO:0009098">
    <property type="term" value="P:L-leucine biosynthetic process"/>
    <property type="evidence" value="ECO:0007669"/>
    <property type="project" value="UniProtKB-UniRule"/>
</dbReference>
<dbReference type="AlphaFoldDB" id="A0AAT9LH35"/>
<dbReference type="InterPro" id="IPR033940">
    <property type="entry name" value="IPMI_Swivel"/>
</dbReference>
<protein>
    <recommendedName>
        <fullName evidence="3">3-isopropylmalate dehydratase small subunit</fullName>
        <ecNumber evidence="3">4.2.1.33</ecNumber>
    </recommendedName>
    <alternativeName>
        <fullName evidence="3">Alpha-IPM isomerase</fullName>
        <shortName evidence="3">IPMI</shortName>
    </alternativeName>
    <alternativeName>
        <fullName evidence="3">Isopropylmalate isomerase</fullName>
    </alternativeName>
</protein>
<comment type="similarity">
    <text evidence="1 3">Belongs to the LeuD family. LeuD type 2 subfamily.</text>
</comment>
<comment type="catalytic activity">
    <reaction evidence="3">
        <text>(2R,3S)-3-isopropylmalate = (2S)-2-isopropylmalate</text>
        <dbReference type="Rhea" id="RHEA:32287"/>
        <dbReference type="ChEBI" id="CHEBI:1178"/>
        <dbReference type="ChEBI" id="CHEBI:35121"/>
        <dbReference type="EC" id="4.2.1.33"/>
    </reaction>
</comment>
<reference evidence="5" key="1">
    <citation type="submission" date="2020-10" db="EMBL/GenBank/DDBJ databases">
        <authorList>
            <person name="Kadnikov V."/>
            <person name="Beletsky A.V."/>
            <person name="Mardanov A.V."/>
            <person name="Karnachuk O.V."/>
            <person name="Ravin N.V."/>
        </authorList>
    </citation>
    <scope>NUCLEOTIDE SEQUENCE</scope>
    <source>
        <strain evidence="5">Bu02</strain>
    </source>
</reference>
<comment type="pathway">
    <text evidence="3">Amino-acid biosynthesis; L-leucine biosynthesis; L-leucine from 3-methyl-2-oxobutanoate: step 2/4.</text>
</comment>
<accession>A0AAT9LH35</accession>
<organism evidence="5">
    <name type="scientific">Candidatus Fermentithermobacillus carboniphilus</name>
    <dbReference type="NCBI Taxonomy" id="3085328"/>
    <lineage>
        <taxon>Bacteria</taxon>
        <taxon>Bacillati</taxon>
        <taxon>Bacillota</taxon>
        <taxon>Candidatus Fermentithermobacillia</taxon>
        <taxon>Candidatus Fermentithermobacillales</taxon>
        <taxon>Candidatus Fermentithermobacillaceae</taxon>
        <taxon>Candidatus Fermentithermobacillus</taxon>
    </lineage>
</organism>
<dbReference type="Gene3D" id="3.20.19.10">
    <property type="entry name" value="Aconitase, domain 4"/>
    <property type="match status" value="1"/>
</dbReference>
<keyword evidence="3" id="KW-0028">Amino-acid biosynthesis</keyword>
<dbReference type="NCBIfam" id="TIGR02087">
    <property type="entry name" value="LEUD_arch"/>
    <property type="match status" value="1"/>
</dbReference>
<keyword evidence="2 3" id="KW-0456">Lyase</keyword>
<evidence type="ECO:0000256" key="2">
    <source>
        <dbReference type="ARBA" id="ARBA00023239"/>
    </source>
</evidence>
<dbReference type="PANTHER" id="PTHR43345">
    <property type="entry name" value="3-ISOPROPYLMALATE DEHYDRATASE SMALL SUBUNIT 2-RELATED-RELATED"/>
    <property type="match status" value="1"/>
</dbReference>
<evidence type="ECO:0000259" key="4">
    <source>
        <dbReference type="Pfam" id="PF00694"/>
    </source>
</evidence>
<comment type="function">
    <text evidence="3">Catalyzes the isomerization between 2-isopropylmalate and 3-isopropylmalate, via the formation of 2-isopropylmaleate.</text>
</comment>
<feature type="domain" description="Aconitase A/isopropylmalate dehydratase small subunit swivel" evidence="4">
    <location>
        <begin position="66"/>
        <end position="127"/>
    </location>
</feature>
<dbReference type="EMBL" id="CP062796">
    <property type="protein sequence ID" value="QUL99150.1"/>
    <property type="molecule type" value="Genomic_DNA"/>
</dbReference>
<dbReference type="SUPFAM" id="SSF52016">
    <property type="entry name" value="LeuD/IlvD-like"/>
    <property type="match status" value="1"/>
</dbReference>
<reference evidence="5" key="2">
    <citation type="journal article" date="2023" name="Biology">
        <title>Prokaryotic Life Associated with Coal-Fire Gas Vents Revealed by Metagenomics.</title>
        <authorList>
            <person name="Kadnikov V.V."/>
            <person name="Mardanov A.V."/>
            <person name="Beletsky A.V."/>
            <person name="Karnachuk O.V."/>
            <person name="Ravin N.V."/>
        </authorList>
    </citation>
    <scope>NUCLEOTIDE SEQUENCE</scope>
    <source>
        <strain evidence="5">Bu02</strain>
    </source>
</reference>
<evidence type="ECO:0000256" key="1">
    <source>
        <dbReference type="ARBA" id="ARBA00009869"/>
    </source>
</evidence>
<name>A0AAT9LH35_9FIRM</name>
<dbReference type="PANTHER" id="PTHR43345:SF2">
    <property type="entry name" value="3-ISOPROPYLMALATE DEHYDRATASE SMALL SUBUNIT 1"/>
    <property type="match status" value="1"/>
</dbReference>
<proteinExistence type="inferred from homology"/>
<dbReference type="KEGG" id="fcz:IMF26_03535"/>